<dbReference type="OrthoDB" id="193931at2759"/>
<reference evidence="11" key="1">
    <citation type="journal article" date="2018" name="Nat. Microbiol.">
        <title>Leveraging single-cell genomics to expand the fungal tree of life.</title>
        <authorList>
            <person name="Ahrendt S.R."/>
            <person name="Quandt C.A."/>
            <person name="Ciobanu D."/>
            <person name="Clum A."/>
            <person name="Salamov A."/>
            <person name="Andreopoulos B."/>
            <person name="Cheng J.F."/>
            <person name="Woyke T."/>
            <person name="Pelin A."/>
            <person name="Henrissat B."/>
            <person name="Reynolds N.K."/>
            <person name="Benny G.L."/>
            <person name="Smith M.E."/>
            <person name="James T.Y."/>
            <person name="Grigoriev I.V."/>
        </authorList>
    </citation>
    <scope>NUCLEOTIDE SEQUENCE [LARGE SCALE GENOMIC DNA]</scope>
</reference>
<dbReference type="EC" id="2.7.11.1" evidence="1"/>
<dbReference type="InterPro" id="IPR001772">
    <property type="entry name" value="KA1_dom"/>
</dbReference>
<evidence type="ECO:0000256" key="6">
    <source>
        <dbReference type="ARBA" id="ARBA00022840"/>
    </source>
</evidence>
<name>A0A4P9W4E6_9FUNG</name>
<dbReference type="PROSITE" id="PS50032">
    <property type="entry name" value="KA1"/>
    <property type="match status" value="1"/>
</dbReference>
<keyword evidence="6" id="KW-0067">ATP-binding</keyword>
<keyword evidence="11" id="KW-1185">Reference proteome</keyword>
<accession>A0A4P9W4E6</accession>
<feature type="non-terminal residue" evidence="10">
    <location>
        <position position="80"/>
    </location>
</feature>
<evidence type="ECO:0000259" key="9">
    <source>
        <dbReference type="PROSITE" id="PS50032"/>
    </source>
</evidence>
<dbReference type="Gene3D" id="3.30.310.80">
    <property type="entry name" value="Kinase associated domain 1, KA1"/>
    <property type="match status" value="1"/>
</dbReference>
<evidence type="ECO:0000313" key="10">
    <source>
        <dbReference type="EMBL" id="RKO85728.1"/>
    </source>
</evidence>
<feature type="non-terminal residue" evidence="10">
    <location>
        <position position="1"/>
    </location>
</feature>
<keyword evidence="4" id="KW-0547">Nucleotide-binding</keyword>
<keyword evidence="3" id="KW-0808">Transferase</keyword>
<evidence type="ECO:0000256" key="5">
    <source>
        <dbReference type="ARBA" id="ARBA00022777"/>
    </source>
</evidence>
<evidence type="ECO:0000256" key="4">
    <source>
        <dbReference type="ARBA" id="ARBA00022741"/>
    </source>
</evidence>
<evidence type="ECO:0000256" key="3">
    <source>
        <dbReference type="ARBA" id="ARBA00022679"/>
    </source>
</evidence>
<comment type="catalytic activity">
    <reaction evidence="8">
        <text>L-seryl-[protein] + ATP = O-phospho-L-seryl-[protein] + ADP + H(+)</text>
        <dbReference type="Rhea" id="RHEA:17989"/>
        <dbReference type="Rhea" id="RHEA-COMP:9863"/>
        <dbReference type="Rhea" id="RHEA-COMP:11604"/>
        <dbReference type="ChEBI" id="CHEBI:15378"/>
        <dbReference type="ChEBI" id="CHEBI:29999"/>
        <dbReference type="ChEBI" id="CHEBI:30616"/>
        <dbReference type="ChEBI" id="CHEBI:83421"/>
        <dbReference type="ChEBI" id="CHEBI:456216"/>
        <dbReference type="EC" id="2.7.11.1"/>
    </reaction>
</comment>
<dbReference type="GO" id="GO:0005524">
    <property type="term" value="F:ATP binding"/>
    <property type="evidence" value="ECO:0007669"/>
    <property type="project" value="UniProtKB-KW"/>
</dbReference>
<gene>
    <name evidence="10" type="ORF">BDK51DRAFT_13072</name>
</gene>
<dbReference type="Proteomes" id="UP000269721">
    <property type="component" value="Unassembled WGS sequence"/>
</dbReference>
<keyword evidence="2" id="KW-0723">Serine/threonine-protein kinase</keyword>
<organism evidence="10 11">
    <name type="scientific">Blyttiomyces helicus</name>
    <dbReference type="NCBI Taxonomy" id="388810"/>
    <lineage>
        <taxon>Eukaryota</taxon>
        <taxon>Fungi</taxon>
        <taxon>Fungi incertae sedis</taxon>
        <taxon>Chytridiomycota</taxon>
        <taxon>Chytridiomycota incertae sedis</taxon>
        <taxon>Chytridiomycetes</taxon>
        <taxon>Chytridiomycetes incertae sedis</taxon>
        <taxon>Blyttiomyces</taxon>
    </lineage>
</organism>
<dbReference type="AlphaFoldDB" id="A0A4P9W4E6"/>
<dbReference type="EMBL" id="KZ998805">
    <property type="protein sequence ID" value="RKO85728.1"/>
    <property type="molecule type" value="Genomic_DNA"/>
</dbReference>
<evidence type="ECO:0000256" key="8">
    <source>
        <dbReference type="ARBA" id="ARBA00048679"/>
    </source>
</evidence>
<dbReference type="GO" id="GO:0004674">
    <property type="term" value="F:protein serine/threonine kinase activity"/>
    <property type="evidence" value="ECO:0007669"/>
    <property type="project" value="UniProtKB-KW"/>
</dbReference>
<evidence type="ECO:0000256" key="1">
    <source>
        <dbReference type="ARBA" id="ARBA00012513"/>
    </source>
</evidence>
<proteinExistence type="predicted"/>
<feature type="domain" description="KA1" evidence="9">
    <location>
        <begin position="36"/>
        <end position="80"/>
    </location>
</feature>
<protein>
    <recommendedName>
        <fullName evidence="1">non-specific serine/threonine protein kinase</fullName>
        <ecNumber evidence="1">2.7.11.1</ecNumber>
    </recommendedName>
</protein>
<dbReference type="SUPFAM" id="SSF103243">
    <property type="entry name" value="KA1-like"/>
    <property type="match status" value="1"/>
</dbReference>
<sequence>FGVDTTSTKPPKDVVAEIERVLTAAKFKYVLNDFTFKCVAPQIELQIEVCSIKGTQMHAVEMRRSKGTAWAYQAVCRQLI</sequence>
<evidence type="ECO:0000313" key="11">
    <source>
        <dbReference type="Proteomes" id="UP000269721"/>
    </source>
</evidence>
<evidence type="ECO:0000256" key="7">
    <source>
        <dbReference type="ARBA" id="ARBA00047899"/>
    </source>
</evidence>
<dbReference type="InterPro" id="IPR028375">
    <property type="entry name" value="KA1/Ssp2_C"/>
</dbReference>
<evidence type="ECO:0000256" key="2">
    <source>
        <dbReference type="ARBA" id="ARBA00022527"/>
    </source>
</evidence>
<dbReference type="Pfam" id="PF02149">
    <property type="entry name" value="KA1"/>
    <property type="match status" value="1"/>
</dbReference>
<comment type="catalytic activity">
    <reaction evidence="7">
        <text>L-threonyl-[protein] + ATP = O-phospho-L-threonyl-[protein] + ADP + H(+)</text>
        <dbReference type="Rhea" id="RHEA:46608"/>
        <dbReference type="Rhea" id="RHEA-COMP:11060"/>
        <dbReference type="Rhea" id="RHEA-COMP:11605"/>
        <dbReference type="ChEBI" id="CHEBI:15378"/>
        <dbReference type="ChEBI" id="CHEBI:30013"/>
        <dbReference type="ChEBI" id="CHEBI:30616"/>
        <dbReference type="ChEBI" id="CHEBI:61977"/>
        <dbReference type="ChEBI" id="CHEBI:456216"/>
        <dbReference type="EC" id="2.7.11.1"/>
    </reaction>
</comment>
<keyword evidence="5" id="KW-0418">Kinase</keyword>